<dbReference type="EMBL" id="JARKIF010000017">
    <property type="protein sequence ID" value="KAJ7620188.1"/>
    <property type="molecule type" value="Genomic_DNA"/>
</dbReference>
<name>A0AAD7BGP9_9AGAR</name>
<accession>A0AAD7BGP9</accession>
<keyword evidence="3" id="KW-1185">Reference proteome</keyword>
<dbReference type="Proteomes" id="UP001221142">
    <property type="component" value="Unassembled WGS sequence"/>
</dbReference>
<proteinExistence type="predicted"/>
<evidence type="ECO:0000313" key="3">
    <source>
        <dbReference type="Proteomes" id="UP001221142"/>
    </source>
</evidence>
<gene>
    <name evidence="2" type="ORF">FB45DRAFT_1094215</name>
</gene>
<evidence type="ECO:0000256" key="1">
    <source>
        <dbReference type="SAM" id="MobiDB-lite"/>
    </source>
</evidence>
<protein>
    <submittedName>
        <fullName evidence="2">Uncharacterized protein</fullName>
    </submittedName>
</protein>
<evidence type="ECO:0000313" key="2">
    <source>
        <dbReference type="EMBL" id="KAJ7620188.1"/>
    </source>
</evidence>
<sequence>MGQTGPPFPNCPASVTYLRVSKRSTIVLAVLAVASAAAGRALDIFQFVLDNAPSPLYGLLLAACLLPVVDLCAPAIRQHFTNRVSPMPNELKITTEQVEAATVRGMHIFPHKTRGFQELTIPKRKGDLKTMCKDFGLRVTGNICELTGFLQNFSEKFCNDPVGSTARPNHRSHKGPRPEGNAPKKNKRNAGLELRRAVIMNTDRATERSKDNRTTDQANGLVIWAKRKIASYPYEPRKAKANTQSSGGTISEHLQTIHISNLTPWAFSSFVSFLDPEKREKWKRGKSVRHFFKLGPFA</sequence>
<organism evidence="2 3">
    <name type="scientific">Roridomyces roridus</name>
    <dbReference type="NCBI Taxonomy" id="1738132"/>
    <lineage>
        <taxon>Eukaryota</taxon>
        <taxon>Fungi</taxon>
        <taxon>Dikarya</taxon>
        <taxon>Basidiomycota</taxon>
        <taxon>Agaricomycotina</taxon>
        <taxon>Agaricomycetes</taxon>
        <taxon>Agaricomycetidae</taxon>
        <taxon>Agaricales</taxon>
        <taxon>Marasmiineae</taxon>
        <taxon>Mycenaceae</taxon>
        <taxon>Roridomyces</taxon>
    </lineage>
</organism>
<reference evidence="2" key="1">
    <citation type="submission" date="2023-03" db="EMBL/GenBank/DDBJ databases">
        <title>Massive genome expansion in bonnet fungi (Mycena s.s.) driven by repeated elements and novel gene families across ecological guilds.</title>
        <authorList>
            <consortium name="Lawrence Berkeley National Laboratory"/>
            <person name="Harder C.B."/>
            <person name="Miyauchi S."/>
            <person name="Viragh M."/>
            <person name="Kuo A."/>
            <person name="Thoen E."/>
            <person name="Andreopoulos B."/>
            <person name="Lu D."/>
            <person name="Skrede I."/>
            <person name="Drula E."/>
            <person name="Henrissat B."/>
            <person name="Morin E."/>
            <person name="Kohler A."/>
            <person name="Barry K."/>
            <person name="LaButti K."/>
            <person name="Morin E."/>
            <person name="Salamov A."/>
            <person name="Lipzen A."/>
            <person name="Mereny Z."/>
            <person name="Hegedus B."/>
            <person name="Baldrian P."/>
            <person name="Stursova M."/>
            <person name="Weitz H."/>
            <person name="Taylor A."/>
            <person name="Grigoriev I.V."/>
            <person name="Nagy L.G."/>
            <person name="Martin F."/>
            <person name="Kauserud H."/>
        </authorList>
    </citation>
    <scope>NUCLEOTIDE SEQUENCE</scope>
    <source>
        <strain evidence="2">9284</strain>
    </source>
</reference>
<comment type="caution">
    <text evidence="2">The sequence shown here is derived from an EMBL/GenBank/DDBJ whole genome shotgun (WGS) entry which is preliminary data.</text>
</comment>
<feature type="region of interest" description="Disordered" evidence="1">
    <location>
        <begin position="161"/>
        <end position="191"/>
    </location>
</feature>
<dbReference type="AlphaFoldDB" id="A0AAD7BGP9"/>